<reference evidence="1 2" key="1">
    <citation type="journal article" date="2024" name="Curr. Microbiol.">
        <title>Luteibacter sahnii sp. nov., A Novel Yellow-Colored Xanthomonadin Pigment Producing Probiotic Bacterium from Healthy Rice Seed Microbiome.</title>
        <authorList>
            <person name="Jaiswal G."/>
            <person name="Rana R."/>
            <person name="Nayak P.K."/>
            <person name="Chouhan R."/>
            <person name="Gandhi S.G."/>
            <person name="Patel H.K."/>
            <person name="Patil P.B."/>
        </authorList>
    </citation>
    <scope>NUCLEOTIDE SEQUENCE [LARGE SCALE GENOMIC DNA]</scope>
    <source>
        <strain evidence="1 2">PPL201</strain>
    </source>
</reference>
<keyword evidence="2" id="KW-1185">Reference proteome</keyword>
<evidence type="ECO:0000313" key="1">
    <source>
        <dbReference type="EMBL" id="MDF4024287.1"/>
    </source>
</evidence>
<organism evidence="1 2">
    <name type="scientific">Luteibacter sahnii</name>
    <dbReference type="NCBI Taxonomy" id="3021977"/>
    <lineage>
        <taxon>Bacteria</taxon>
        <taxon>Pseudomonadati</taxon>
        <taxon>Pseudomonadota</taxon>
        <taxon>Gammaproteobacteria</taxon>
        <taxon>Lysobacterales</taxon>
        <taxon>Rhodanobacteraceae</taxon>
        <taxon>Luteibacter</taxon>
    </lineage>
</organism>
<proteinExistence type="predicted"/>
<dbReference type="Proteomes" id="UP001528850">
    <property type="component" value="Unassembled WGS sequence"/>
</dbReference>
<name>A0ABT6B8C0_9GAMM</name>
<dbReference type="EMBL" id="JARJJS010000001">
    <property type="protein sequence ID" value="MDF4024287.1"/>
    <property type="molecule type" value="Genomic_DNA"/>
</dbReference>
<gene>
    <name evidence="1" type="ORF">P3W24_04835</name>
</gene>
<sequence length="171" mass="20145">MKRISFSVPLSEWHFYKERRRWVYDLTDPILTEQAWSDGRVAVWIDGRGYIEGHDQTVPLPPESWRRLPFRYFQIGSDIPLGNFEPERLDVSFGIHVRPSAVPPRWGAIGRCLRIAGRWWRHLAHPDMQVHDVMFLRLVALSPFDQPLRDEDHDFRVEVYEPGEPMPDGAE</sequence>
<accession>A0ABT6B8C0</accession>
<protein>
    <submittedName>
        <fullName evidence="1">Uncharacterized protein</fullName>
    </submittedName>
</protein>
<evidence type="ECO:0000313" key="2">
    <source>
        <dbReference type="Proteomes" id="UP001528850"/>
    </source>
</evidence>
<comment type="caution">
    <text evidence="1">The sequence shown here is derived from an EMBL/GenBank/DDBJ whole genome shotgun (WGS) entry which is preliminary data.</text>
</comment>